<feature type="region of interest" description="Disordered" evidence="12">
    <location>
        <begin position="423"/>
        <end position="452"/>
    </location>
</feature>
<dbReference type="InterPro" id="IPR001890">
    <property type="entry name" value="RNA-binding_CRM"/>
</dbReference>
<keyword evidence="3" id="KW-0934">Plastid</keyword>
<feature type="coiled-coil region" evidence="11">
    <location>
        <begin position="836"/>
        <end position="863"/>
    </location>
</feature>
<sequence>MAGILQNSHPLLKPSSSSSSSSSSFTSLPLNPHSQFFLFTKPFNFRTNCLHNTTEQLHNNPIKLQQQQQLQINTDEFPKKQKTKRKPKPSFYEQISEKWSVKPISNTKKLPWQLQKQELIVGNDENLRGVVSVGESFNLFGQVVSNGSKIEEPSSSKMVEMIEDKREIVSGVESFDLFGGVAEDEPVFDSVRNVGVKTVSSSFDNTSNNSSLFDEEYISVDNVEKNRMTLHGLQNDGYSSSSSLNVEDNTENYVRKFEEVIVRDNVEDDFAIDNGLENGVRDNFENCVRESSVDRLPWMGEKDDKEEDNERRRRSKTELAEKTIPEHELKRLRNVALRMKERIKVGDAGVTQAVVDEIHEKWKIDEVVKLKFEGPPAFHMKRTHEVLESKTGGLVIWRSGSSVVLYRGLAYKFNCVNTYIKKGETSNDSPHAQNSAPDSVSPQKNMSPKELKEMSEVDSLLDGLGLRFLDWSGPPPLPVDADLLPGVVPGYKTPFRLLPHGVKRTLKDSEITKIRRQARFMRSHFALGRNRELQGLAAAMVKLWEKSALAKIAIKRGVLNTRNERMAEELKRLTGGTLLSRNKEFIVFYRGNDFMPPRVTESLKEREKLTLLQYEEEEVRRYGATLVSVNPKKSKVPLVAGTLAETVAATSRWGKLPNGKEIDKMMKDSAVARRASLVRYLQNKQAIANRKLRKAEKALVKVQKYLIPEELPTDLETITDEERLVFRKMGLSMKPFLLLGRREVFAGTIENMHLHWKFRELVKIIVSGKSFAQVKHIAISLEAESGGVLVSIDKTLKGYIIIFYRGKNYRRPVRLKPRNLLTRRQALARSIELQRLEGLKHHMSSLREQMELVQSELEDLEDGKELDDKTFYEKLDDSVIPSDDEMEEEEDEEAYLLTYDSRDGRSVV</sequence>
<keyword evidence="6 10" id="KW-0694">RNA-binding</keyword>
<dbReference type="AlphaFoldDB" id="A0AAW1JPC1"/>
<evidence type="ECO:0000256" key="2">
    <source>
        <dbReference type="ARBA" id="ARBA00022528"/>
    </source>
</evidence>
<reference evidence="14" key="1">
    <citation type="submission" date="2024-03" db="EMBL/GenBank/DDBJ databases">
        <title>WGS assembly of Saponaria officinalis var. Norfolk2.</title>
        <authorList>
            <person name="Jenkins J."/>
            <person name="Shu S."/>
            <person name="Grimwood J."/>
            <person name="Barry K."/>
            <person name="Goodstein D."/>
            <person name="Schmutz J."/>
            <person name="Leebens-Mack J."/>
            <person name="Osbourn A."/>
        </authorList>
    </citation>
    <scope>NUCLEOTIDE SEQUENCE [LARGE SCALE GENOMIC DNA]</scope>
    <source>
        <strain evidence="14">JIC</strain>
    </source>
</reference>
<evidence type="ECO:0000256" key="12">
    <source>
        <dbReference type="SAM" id="MobiDB-lite"/>
    </source>
</evidence>
<feature type="region of interest" description="Disordered" evidence="12">
    <location>
        <begin position="878"/>
        <end position="908"/>
    </location>
</feature>
<feature type="region of interest" description="Disordered" evidence="12">
    <location>
        <begin position="1"/>
        <end position="25"/>
    </location>
</feature>
<organism evidence="14 15">
    <name type="scientific">Saponaria officinalis</name>
    <name type="common">Common soapwort</name>
    <name type="synonym">Lychnis saponaria</name>
    <dbReference type="NCBI Taxonomy" id="3572"/>
    <lineage>
        <taxon>Eukaryota</taxon>
        <taxon>Viridiplantae</taxon>
        <taxon>Streptophyta</taxon>
        <taxon>Embryophyta</taxon>
        <taxon>Tracheophyta</taxon>
        <taxon>Spermatophyta</taxon>
        <taxon>Magnoliopsida</taxon>
        <taxon>eudicotyledons</taxon>
        <taxon>Gunneridae</taxon>
        <taxon>Pentapetalae</taxon>
        <taxon>Caryophyllales</taxon>
        <taxon>Caryophyllaceae</taxon>
        <taxon>Caryophylleae</taxon>
        <taxon>Saponaria</taxon>
    </lineage>
</organism>
<dbReference type="GO" id="GO:0000373">
    <property type="term" value="P:Group II intron splicing"/>
    <property type="evidence" value="ECO:0007669"/>
    <property type="project" value="UniProtKB-ARBA"/>
</dbReference>
<feature type="domain" description="CRM" evidence="13">
    <location>
        <begin position="504"/>
        <end position="601"/>
    </location>
</feature>
<evidence type="ECO:0000256" key="4">
    <source>
        <dbReference type="ARBA" id="ARBA00022664"/>
    </source>
</evidence>
<feature type="compositionally biased region" description="Basic and acidic residues" evidence="12">
    <location>
        <begin position="300"/>
        <end position="320"/>
    </location>
</feature>
<keyword evidence="2" id="KW-0150">Chloroplast</keyword>
<feature type="domain" description="CRM" evidence="13">
    <location>
        <begin position="322"/>
        <end position="418"/>
    </location>
</feature>
<keyword evidence="11" id="KW-0175">Coiled coil</keyword>
<evidence type="ECO:0000313" key="14">
    <source>
        <dbReference type="EMBL" id="KAK9705445.1"/>
    </source>
</evidence>
<evidence type="ECO:0000256" key="9">
    <source>
        <dbReference type="ARBA" id="ARBA00023274"/>
    </source>
</evidence>
<keyword evidence="8" id="KW-0508">mRNA splicing</keyword>
<evidence type="ECO:0000256" key="6">
    <source>
        <dbReference type="ARBA" id="ARBA00022884"/>
    </source>
</evidence>
<evidence type="ECO:0000256" key="1">
    <source>
        <dbReference type="ARBA" id="ARBA00004229"/>
    </source>
</evidence>
<dbReference type="GO" id="GO:0009507">
    <property type="term" value="C:chloroplast"/>
    <property type="evidence" value="ECO:0007669"/>
    <property type="project" value="UniProtKB-SubCell"/>
</dbReference>
<evidence type="ECO:0000256" key="10">
    <source>
        <dbReference type="PROSITE-ProRule" id="PRU00626"/>
    </source>
</evidence>
<comment type="subcellular location">
    <subcellularLocation>
        <location evidence="1">Plastid</location>
        <location evidence="1">Chloroplast</location>
    </subcellularLocation>
</comment>
<evidence type="ECO:0000256" key="7">
    <source>
        <dbReference type="ARBA" id="ARBA00022946"/>
    </source>
</evidence>
<feature type="compositionally biased region" description="Polar residues" evidence="12">
    <location>
        <begin position="426"/>
        <end position="446"/>
    </location>
</feature>
<dbReference type="GO" id="GO:1990904">
    <property type="term" value="C:ribonucleoprotein complex"/>
    <property type="evidence" value="ECO:0007669"/>
    <property type="project" value="UniProtKB-KW"/>
</dbReference>
<dbReference type="InterPro" id="IPR035920">
    <property type="entry name" value="YhbY-like_sf"/>
</dbReference>
<dbReference type="PANTHER" id="PTHR31846:SF7">
    <property type="entry name" value="CRS1 _ YHBY (CRM) DOMAIN-CONTAINING PROTEIN"/>
    <property type="match status" value="1"/>
</dbReference>
<keyword evidence="9" id="KW-0687">Ribonucleoprotein</keyword>
<keyword evidence="4" id="KW-0507">mRNA processing</keyword>
<feature type="domain" description="CRM" evidence="13">
    <location>
        <begin position="716"/>
        <end position="816"/>
    </location>
</feature>
<dbReference type="SUPFAM" id="SSF75471">
    <property type="entry name" value="YhbY-like"/>
    <property type="match status" value="3"/>
</dbReference>
<dbReference type="GO" id="GO:0006397">
    <property type="term" value="P:mRNA processing"/>
    <property type="evidence" value="ECO:0007669"/>
    <property type="project" value="UniProtKB-KW"/>
</dbReference>
<feature type="compositionally biased region" description="Low complexity" evidence="12">
    <location>
        <begin position="15"/>
        <end position="24"/>
    </location>
</feature>
<dbReference type="InterPro" id="IPR045278">
    <property type="entry name" value="CRS1/CFM2/CFM3"/>
</dbReference>
<keyword evidence="5" id="KW-0677">Repeat</keyword>
<dbReference type="FunFam" id="3.30.110.60:FF:000002">
    <property type="entry name" value="CRS2-associated factor 1, chloroplastic"/>
    <property type="match status" value="2"/>
</dbReference>
<evidence type="ECO:0000256" key="11">
    <source>
        <dbReference type="SAM" id="Coils"/>
    </source>
</evidence>
<gene>
    <name evidence="14" type="ORF">RND81_07G057700</name>
</gene>
<dbReference type="Gene3D" id="3.30.110.60">
    <property type="entry name" value="YhbY-like"/>
    <property type="match status" value="3"/>
</dbReference>
<evidence type="ECO:0000259" key="13">
    <source>
        <dbReference type="PROSITE" id="PS51295"/>
    </source>
</evidence>
<evidence type="ECO:0000313" key="15">
    <source>
        <dbReference type="Proteomes" id="UP001443914"/>
    </source>
</evidence>
<dbReference type="GO" id="GO:0003729">
    <property type="term" value="F:mRNA binding"/>
    <property type="evidence" value="ECO:0007669"/>
    <property type="project" value="InterPro"/>
</dbReference>
<dbReference type="PROSITE" id="PS51295">
    <property type="entry name" value="CRM"/>
    <property type="match status" value="3"/>
</dbReference>
<accession>A0AAW1JPC1</accession>
<feature type="region of interest" description="Disordered" evidence="12">
    <location>
        <begin position="298"/>
        <end position="320"/>
    </location>
</feature>
<protein>
    <recommendedName>
        <fullName evidence="13">CRM domain-containing protein</fullName>
    </recommendedName>
</protein>
<dbReference type="PANTHER" id="PTHR31846">
    <property type="entry name" value="CRS1 / YHBY (CRM) DOMAIN-CONTAINING PROTEIN"/>
    <property type="match status" value="1"/>
</dbReference>
<proteinExistence type="predicted"/>
<dbReference type="Pfam" id="PF01985">
    <property type="entry name" value="CRS1_YhbY"/>
    <property type="match status" value="3"/>
</dbReference>
<evidence type="ECO:0000256" key="3">
    <source>
        <dbReference type="ARBA" id="ARBA00022640"/>
    </source>
</evidence>
<dbReference type="Proteomes" id="UP001443914">
    <property type="component" value="Unassembled WGS sequence"/>
</dbReference>
<dbReference type="EMBL" id="JBDFQZ010000007">
    <property type="protein sequence ID" value="KAK9705445.1"/>
    <property type="molecule type" value="Genomic_DNA"/>
</dbReference>
<evidence type="ECO:0000256" key="8">
    <source>
        <dbReference type="ARBA" id="ARBA00023187"/>
    </source>
</evidence>
<keyword evidence="15" id="KW-1185">Reference proteome</keyword>
<keyword evidence="7" id="KW-0809">Transit peptide</keyword>
<feature type="compositionally biased region" description="Acidic residues" evidence="12">
    <location>
        <begin position="882"/>
        <end position="894"/>
    </location>
</feature>
<name>A0AAW1JPC1_SAPOF</name>
<comment type="caution">
    <text evidence="14">The sequence shown here is derived from an EMBL/GenBank/DDBJ whole genome shotgun (WGS) entry which is preliminary data.</text>
</comment>
<evidence type="ECO:0000256" key="5">
    <source>
        <dbReference type="ARBA" id="ARBA00022737"/>
    </source>
</evidence>
<dbReference type="SMART" id="SM01103">
    <property type="entry name" value="CRS1_YhbY"/>
    <property type="match status" value="3"/>
</dbReference>